<protein>
    <submittedName>
        <fullName evidence="2">Uncharacterized protein</fullName>
    </submittedName>
</protein>
<evidence type="ECO:0000313" key="2">
    <source>
        <dbReference type="EMBL" id="PLW08917.1"/>
    </source>
</evidence>
<accession>A0A2N5S6M7</accession>
<feature type="region of interest" description="Disordered" evidence="1">
    <location>
        <begin position="75"/>
        <end position="122"/>
    </location>
</feature>
<dbReference type="AlphaFoldDB" id="A0A2N5S6M7"/>
<dbReference type="OrthoDB" id="2507433at2759"/>
<proteinExistence type="predicted"/>
<keyword evidence="3" id="KW-1185">Reference proteome</keyword>
<sequence>MDTDWCIVCDSRIYPANAASETSKASKTSQGITEVTRDYAIQSCPSAFCSTNCLLKAYREAEVYRTTEIQSQTSDFHYSISSHPSSHRRPHVAPKMDKAFRNRPSLPLGNCHSESPKNKSKEKKLISQFTFGSYGSSPLSSSNFF</sequence>
<organism evidence="2 3">
    <name type="scientific">Puccinia coronata f. sp. avenae</name>
    <dbReference type="NCBI Taxonomy" id="200324"/>
    <lineage>
        <taxon>Eukaryota</taxon>
        <taxon>Fungi</taxon>
        <taxon>Dikarya</taxon>
        <taxon>Basidiomycota</taxon>
        <taxon>Pucciniomycotina</taxon>
        <taxon>Pucciniomycetes</taxon>
        <taxon>Pucciniales</taxon>
        <taxon>Pucciniaceae</taxon>
        <taxon>Puccinia</taxon>
    </lineage>
</organism>
<dbReference type="EMBL" id="PGCJ01001134">
    <property type="protein sequence ID" value="PLW08917.1"/>
    <property type="molecule type" value="Genomic_DNA"/>
</dbReference>
<comment type="caution">
    <text evidence="2">The sequence shown here is derived from an EMBL/GenBank/DDBJ whole genome shotgun (WGS) entry which is preliminary data.</text>
</comment>
<name>A0A2N5S6M7_9BASI</name>
<dbReference type="Proteomes" id="UP000235388">
    <property type="component" value="Unassembled WGS sequence"/>
</dbReference>
<evidence type="ECO:0000256" key="1">
    <source>
        <dbReference type="SAM" id="MobiDB-lite"/>
    </source>
</evidence>
<gene>
    <name evidence="2" type="ORF">PCANC_24891</name>
</gene>
<evidence type="ECO:0000313" key="3">
    <source>
        <dbReference type="Proteomes" id="UP000235388"/>
    </source>
</evidence>
<reference evidence="2 3" key="1">
    <citation type="submission" date="2017-11" db="EMBL/GenBank/DDBJ databases">
        <title>De novo assembly and phasing of dikaryotic genomes from two isolates of Puccinia coronata f. sp. avenae, the causal agent of oat crown rust.</title>
        <authorList>
            <person name="Miller M.E."/>
            <person name="Zhang Y."/>
            <person name="Omidvar V."/>
            <person name="Sperschneider J."/>
            <person name="Schwessinger B."/>
            <person name="Raley C."/>
            <person name="Palmer J.M."/>
            <person name="Garnica D."/>
            <person name="Upadhyaya N."/>
            <person name="Rathjen J."/>
            <person name="Taylor J.M."/>
            <person name="Park R.F."/>
            <person name="Dodds P.N."/>
            <person name="Hirsch C.D."/>
            <person name="Kianian S.F."/>
            <person name="Figueroa M."/>
        </authorList>
    </citation>
    <scope>NUCLEOTIDE SEQUENCE [LARGE SCALE GENOMIC DNA]</scope>
    <source>
        <strain evidence="2">12NC29</strain>
    </source>
</reference>